<evidence type="ECO:0000313" key="1">
    <source>
        <dbReference type="EMBL" id="KAH7905732.1"/>
    </source>
</evidence>
<comment type="caution">
    <text evidence="1">The sequence shown here is derived from an EMBL/GenBank/DDBJ whole genome shotgun (WGS) entry which is preliminary data.</text>
</comment>
<keyword evidence="2" id="KW-1185">Reference proteome</keyword>
<organism evidence="1 2">
    <name type="scientific">Hygrophoropsis aurantiaca</name>
    <dbReference type="NCBI Taxonomy" id="72124"/>
    <lineage>
        <taxon>Eukaryota</taxon>
        <taxon>Fungi</taxon>
        <taxon>Dikarya</taxon>
        <taxon>Basidiomycota</taxon>
        <taxon>Agaricomycotina</taxon>
        <taxon>Agaricomycetes</taxon>
        <taxon>Agaricomycetidae</taxon>
        <taxon>Boletales</taxon>
        <taxon>Coniophorineae</taxon>
        <taxon>Hygrophoropsidaceae</taxon>
        <taxon>Hygrophoropsis</taxon>
    </lineage>
</organism>
<gene>
    <name evidence="1" type="ORF">BJ138DRAFT_1164222</name>
</gene>
<accession>A0ACB7ZYJ8</accession>
<dbReference type="EMBL" id="MU268133">
    <property type="protein sequence ID" value="KAH7905732.1"/>
    <property type="molecule type" value="Genomic_DNA"/>
</dbReference>
<reference evidence="1" key="1">
    <citation type="journal article" date="2021" name="New Phytol.">
        <title>Evolutionary innovations through gain and loss of genes in the ectomycorrhizal Boletales.</title>
        <authorList>
            <person name="Wu G."/>
            <person name="Miyauchi S."/>
            <person name="Morin E."/>
            <person name="Kuo A."/>
            <person name="Drula E."/>
            <person name="Varga T."/>
            <person name="Kohler A."/>
            <person name="Feng B."/>
            <person name="Cao Y."/>
            <person name="Lipzen A."/>
            <person name="Daum C."/>
            <person name="Hundley H."/>
            <person name="Pangilinan J."/>
            <person name="Johnson J."/>
            <person name="Barry K."/>
            <person name="LaButti K."/>
            <person name="Ng V."/>
            <person name="Ahrendt S."/>
            <person name="Min B."/>
            <person name="Choi I.G."/>
            <person name="Park H."/>
            <person name="Plett J.M."/>
            <person name="Magnuson J."/>
            <person name="Spatafora J.W."/>
            <person name="Nagy L.G."/>
            <person name="Henrissat B."/>
            <person name="Grigoriev I.V."/>
            <person name="Yang Z.L."/>
            <person name="Xu J."/>
            <person name="Martin F.M."/>
        </authorList>
    </citation>
    <scope>NUCLEOTIDE SEQUENCE</scope>
    <source>
        <strain evidence="1">ATCC 28755</strain>
    </source>
</reference>
<proteinExistence type="predicted"/>
<name>A0ACB7ZYJ8_9AGAM</name>
<evidence type="ECO:0000313" key="2">
    <source>
        <dbReference type="Proteomes" id="UP000790377"/>
    </source>
</evidence>
<protein>
    <submittedName>
        <fullName evidence="1">Uncharacterized protein</fullName>
    </submittedName>
</protein>
<dbReference type="Proteomes" id="UP000790377">
    <property type="component" value="Unassembled WGS sequence"/>
</dbReference>
<sequence length="518" mass="58023">MMHRALLIEDIQHCIFNWISSKKTLSALSRTCEAFTESALDAQWRDLDSFTRLIECMPHDLWSRDLEYDETAEVQHSIFTLRRPILSSDWAVFQKYSHRVRSVIGPYTLPSGASLVQMDDPCILSFCSLSAPIPLLPNLTVLDWSLHSNVGILALLHLVSPCLTSLTASMPPNLRLSSEFQSATPISIDQIRPSLKHFAVDGDNCYSVNLLNGVARETIMLLAQLPTLRHATFNIPADFATYIEALPSPSPTQKQQFSKLRRLYITHENLASMAAFLNCFDFHLVEEIGLSPENPSSSLTMGTQEFFTALASSLSPSSIRNMAIYDQFRASPRVLAARHPLGIHELRPLLQFRRLQALFLTIPYLIVFDDALLLEMADAWPHLTTLCLNRRGLWSSGSRITPLTFIELLERCPELEALSIPLDFSAIDCVDFDPLGIGALRNQDRKRAKLKELCLGPYMVIHPQAIARFLAAVLPDASDIHMLASKSGKPDAPACRQSMLQINQTYLDICHGRGRGDI</sequence>